<evidence type="ECO:0000313" key="3">
    <source>
        <dbReference type="EMBL" id="KAJ2924850.1"/>
    </source>
</evidence>
<dbReference type="PANTHER" id="PTHR12854:SF7">
    <property type="entry name" value="ATAXIN-2 HOMOLOG"/>
    <property type="match status" value="1"/>
</dbReference>
<dbReference type="InterPro" id="IPR045117">
    <property type="entry name" value="ATXN2-like"/>
</dbReference>
<feature type="region of interest" description="Disordered" evidence="1">
    <location>
        <begin position="1"/>
        <end position="35"/>
    </location>
</feature>
<feature type="region of interest" description="Disordered" evidence="1">
    <location>
        <begin position="264"/>
        <end position="340"/>
    </location>
</feature>
<feature type="compositionally biased region" description="Basic and acidic residues" evidence="1">
    <location>
        <begin position="372"/>
        <end position="385"/>
    </location>
</feature>
<dbReference type="SMART" id="SM01272">
    <property type="entry name" value="LsmAD"/>
    <property type="match status" value="1"/>
</dbReference>
<accession>A0A9W8J5G8</accession>
<reference evidence="3" key="1">
    <citation type="submission" date="2022-06" db="EMBL/GenBank/DDBJ databases">
        <title>Genome Sequence of Candolleomyces eurysporus.</title>
        <authorList>
            <person name="Buettner E."/>
        </authorList>
    </citation>
    <scope>NUCLEOTIDE SEQUENCE</scope>
    <source>
        <strain evidence="3">VTCC 930004</strain>
    </source>
</reference>
<feature type="non-terminal residue" evidence="3">
    <location>
        <position position="789"/>
    </location>
</feature>
<gene>
    <name evidence="3" type="ORF">H1R20_g12234</name>
</gene>
<dbReference type="PANTHER" id="PTHR12854">
    <property type="entry name" value="ATAXIN 2-RELATED"/>
    <property type="match status" value="1"/>
</dbReference>
<dbReference type="GO" id="GO:0034063">
    <property type="term" value="P:stress granule assembly"/>
    <property type="evidence" value="ECO:0007669"/>
    <property type="project" value="TreeGrafter"/>
</dbReference>
<name>A0A9W8J5G8_9AGAR</name>
<dbReference type="Proteomes" id="UP001140091">
    <property type="component" value="Unassembled WGS sequence"/>
</dbReference>
<dbReference type="GO" id="GO:0010494">
    <property type="term" value="C:cytoplasmic stress granule"/>
    <property type="evidence" value="ECO:0007669"/>
    <property type="project" value="TreeGrafter"/>
</dbReference>
<feature type="compositionally biased region" description="Low complexity" evidence="1">
    <location>
        <begin position="297"/>
        <end position="318"/>
    </location>
</feature>
<sequence length="789" mass="82575">MSSPSQSCTRLDSTQSQAPPGNFPAPGHANGARPDTRLLQALAGLTGTTVTLTTKTGIRYEGVVGSTSNEGDTTGVTLKDVKDITAPGAPLKDSIFIAATNIENYSSGPADAKPTNGDTFRTDTDISGKKAQGRERELQAWVPSNDIPAPSSNTDEDTFGTSNATTSWDQFSVNEQLFGVKASFDEEVYTTKLDRNAPDFKEREREAQRIANEILGATTNNPHVAEERGVSIDDSGVNEEDKYGAVVRGSNAYVPPGARKAAAAAAGTNGAPSSGQLPKPEIPKVSVNGPDGNAVASSQSPIPSKTSSPAPNASANKPPADPLPAFRDFVTNEKQRLTQKRQALVKSEMDKRMAELLNKPIPEDLVPILAKDEEKQKQIKEKATRDAQSNEARAIGASTPATASRGVLPGGKLGDGLRKPAAPLPASKTVANNLDQSSSSSAQKPTGTSSGSATPGTASASKPGESAAKKIPMVIQAIPPFRGGKTKPATASSGTQVKVTTSSSNGTSHAAPMSPATANRLNVNAPSFRSKGSVSPSLSAASASASVSPKPKADSAPATPNPFFGARTPKKSNPVNVKDDFNPFKHNKVADASQVAAMWPFTGKRYMQLYPPPPHQPPQHPPHMAPLVPSPMPPPPYEEDAAAHAARGYVYAYPPYGYPGQPMMPGMAPPGPGGYMPGHFMQPMPYPPGMPPPNAMYSPAMGQMPPPQPYGMPPPPGPYPPPPNGGQPRPSMPPTPIPAHAHPYYHHQSPQMQHAVPYPMMMPPPPPGAVPPHPYDGSQQQPVPMGGHA</sequence>
<feature type="region of interest" description="Disordered" evidence="1">
    <location>
        <begin position="761"/>
        <end position="789"/>
    </location>
</feature>
<feature type="compositionally biased region" description="Low complexity" evidence="1">
    <location>
        <begin position="444"/>
        <end position="463"/>
    </location>
</feature>
<feature type="domain" description="LsmAD" evidence="2">
    <location>
        <begin position="178"/>
        <end position="249"/>
    </location>
</feature>
<keyword evidence="4" id="KW-1185">Reference proteome</keyword>
<feature type="compositionally biased region" description="Pro residues" evidence="1">
    <location>
        <begin position="761"/>
        <end position="774"/>
    </location>
</feature>
<feature type="compositionally biased region" description="Polar residues" evidence="1">
    <location>
        <begin position="489"/>
        <end position="508"/>
    </location>
</feature>
<dbReference type="OrthoDB" id="2275718at2759"/>
<dbReference type="EMBL" id="JANBPK010001202">
    <property type="protein sequence ID" value="KAJ2924850.1"/>
    <property type="molecule type" value="Genomic_DNA"/>
</dbReference>
<feature type="compositionally biased region" description="Polar residues" evidence="1">
    <location>
        <begin position="429"/>
        <end position="443"/>
    </location>
</feature>
<dbReference type="Pfam" id="PF06741">
    <property type="entry name" value="LsmAD"/>
    <property type="match status" value="1"/>
</dbReference>
<feature type="region of interest" description="Disordered" evidence="1">
    <location>
        <begin position="108"/>
        <end position="133"/>
    </location>
</feature>
<dbReference type="AlphaFoldDB" id="A0A9W8J5G8"/>
<dbReference type="GO" id="GO:0003729">
    <property type="term" value="F:mRNA binding"/>
    <property type="evidence" value="ECO:0007669"/>
    <property type="project" value="TreeGrafter"/>
</dbReference>
<comment type="caution">
    <text evidence="3">The sequence shown here is derived from an EMBL/GenBank/DDBJ whole genome shotgun (WGS) entry which is preliminary data.</text>
</comment>
<feature type="region of interest" description="Disordered" evidence="1">
    <location>
        <begin position="544"/>
        <end position="576"/>
    </location>
</feature>
<feature type="compositionally biased region" description="Low complexity" evidence="1">
    <location>
        <begin position="544"/>
        <end position="558"/>
    </location>
</feature>
<organism evidence="3 4">
    <name type="scientific">Candolleomyces eurysporus</name>
    <dbReference type="NCBI Taxonomy" id="2828524"/>
    <lineage>
        <taxon>Eukaryota</taxon>
        <taxon>Fungi</taxon>
        <taxon>Dikarya</taxon>
        <taxon>Basidiomycota</taxon>
        <taxon>Agaricomycotina</taxon>
        <taxon>Agaricomycetes</taxon>
        <taxon>Agaricomycetidae</taxon>
        <taxon>Agaricales</taxon>
        <taxon>Agaricineae</taxon>
        <taxon>Psathyrellaceae</taxon>
        <taxon>Candolleomyces</taxon>
    </lineage>
</organism>
<feature type="compositionally biased region" description="Pro residues" evidence="1">
    <location>
        <begin position="707"/>
        <end position="737"/>
    </location>
</feature>
<evidence type="ECO:0000313" key="4">
    <source>
        <dbReference type="Proteomes" id="UP001140091"/>
    </source>
</evidence>
<evidence type="ECO:0000256" key="1">
    <source>
        <dbReference type="SAM" id="MobiDB-lite"/>
    </source>
</evidence>
<feature type="region of interest" description="Disordered" evidence="1">
    <location>
        <begin position="372"/>
        <end position="516"/>
    </location>
</feature>
<feature type="region of interest" description="Disordered" evidence="1">
    <location>
        <begin position="144"/>
        <end position="163"/>
    </location>
</feature>
<proteinExistence type="predicted"/>
<feature type="region of interest" description="Disordered" evidence="1">
    <location>
        <begin position="214"/>
        <end position="237"/>
    </location>
</feature>
<evidence type="ECO:0000259" key="2">
    <source>
        <dbReference type="SMART" id="SM01272"/>
    </source>
</evidence>
<feature type="compositionally biased region" description="Polar residues" evidence="1">
    <location>
        <begin position="1"/>
        <end position="19"/>
    </location>
</feature>
<feature type="compositionally biased region" description="Basic and acidic residues" evidence="1">
    <location>
        <begin position="120"/>
        <end position="133"/>
    </location>
</feature>
<protein>
    <recommendedName>
        <fullName evidence="2">LsmAD domain-containing protein</fullName>
    </recommendedName>
</protein>
<feature type="region of interest" description="Disordered" evidence="1">
    <location>
        <begin position="707"/>
        <end position="744"/>
    </location>
</feature>
<dbReference type="InterPro" id="IPR009604">
    <property type="entry name" value="LsmAD_domain"/>
</dbReference>